<dbReference type="Proteomes" id="UP001484535">
    <property type="component" value="Unassembled WGS sequence"/>
</dbReference>
<keyword evidence="4" id="KW-1185">Reference proteome</keyword>
<feature type="transmembrane region" description="Helical" evidence="2">
    <location>
        <begin position="28"/>
        <end position="53"/>
    </location>
</feature>
<feature type="compositionally biased region" description="Low complexity" evidence="1">
    <location>
        <begin position="436"/>
        <end position="456"/>
    </location>
</feature>
<comment type="caution">
    <text evidence="3">The sequence shown here is derived from an EMBL/GenBank/DDBJ whole genome shotgun (WGS) entry which is preliminary data.</text>
</comment>
<feature type="region of interest" description="Disordered" evidence="1">
    <location>
        <begin position="323"/>
        <end position="423"/>
    </location>
</feature>
<protein>
    <recommendedName>
        <fullName evidence="5">DUF308 domain-containing protein</fullName>
    </recommendedName>
</protein>
<keyword evidence="2" id="KW-1133">Transmembrane helix</keyword>
<feature type="region of interest" description="Disordered" evidence="1">
    <location>
        <begin position="256"/>
        <end position="290"/>
    </location>
</feature>
<reference evidence="3 4" key="1">
    <citation type="submission" date="2024-05" db="EMBL/GenBank/DDBJ databases">
        <authorList>
            <person name="Park S."/>
        </authorList>
    </citation>
    <scope>NUCLEOTIDE SEQUENCE [LARGE SCALE GENOMIC DNA]</scope>
    <source>
        <strain evidence="3 4">DGU5</strain>
    </source>
</reference>
<accession>A0ABV0CZH0</accession>
<evidence type="ECO:0000313" key="4">
    <source>
        <dbReference type="Proteomes" id="UP001484535"/>
    </source>
</evidence>
<sequence length="551" mass="58069">MAIVEQDRAGGKRNKRTGAKAPISAHPAFAVIVALWFAALLGIGSLILPIAVIERLVVASGLPSILSAAQPPLGFTARAGIALAATVAGGIIGLIVALQVARSHRTAIANRSTNPSDLIRRPPVNAHAELGSEGFDGNGTSRRRALSLAADEADETAKQVHEFREAAQPQPQPQDLELDDTLALENALPPAADLSAPAPLRFAEPAFEVVPGDATDEHALADQEVFAADGDEDFVHNEEPTPVPFAQPASFAQPFEADAAEPQPESPEPLAEEQRSVFSSPAMARPATRAEREDLAELGLVQLVQKLEATIEKHRAWLIEKNQRAAEAAADDLPEPASLDTEEAFGTIAPDEAAQARQAYFDAPAPAPLSADDNSGESKVEEDQDRDSSARATAADSHRAPIASLAAFTPEHDNEDEDDEAAAALSASFAMPFASPAAKRQVLEASSEAVAEAGTGSEDEGNDSNESFASLKGDFAQRPLRAVRIEEPESEDGEEAAVVFPGQSARSFDAPKAVSSVPHQPRETAPTVSSEETDQALREALRNLQRMGKAS</sequence>
<gene>
    <name evidence="3" type="ORF">ABDJ38_12940</name>
</gene>
<evidence type="ECO:0000256" key="2">
    <source>
        <dbReference type="SAM" id="Phobius"/>
    </source>
</evidence>
<dbReference type="EMBL" id="JBDLBR010000004">
    <property type="protein sequence ID" value="MEN7538082.1"/>
    <property type="molecule type" value="Genomic_DNA"/>
</dbReference>
<name>A0ABV0CZH0_9SPHN</name>
<feature type="region of interest" description="Disordered" evidence="1">
    <location>
        <begin position="436"/>
        <end position="536"/>
    </location>
</feature>
<evidence type="ECO:0000256" key="1">
    <source>
        <dbReference type="SAM" id="MobiDB-lite"/>
    </source>
</evidence>
<feature type="transmembrane region" description="Helical" evidence="2">
    <location>
        <begin position="73"/>
        <end position="98"/>
    </location>
</feature>
<dbReference type="RefSeq" id="WP_346785537.1">
    <property type="nucleotide sequence ID" value="NZ_JBDLBR010000004.1"/>
</dbReference>
<keyword evidence="2" id="KW-0472">Membrane</keyword>
<evidence type="ECO:0008006" key="5">
    <source>
        <dbReference type="Google" id="ProtNLM"/>
    </source>
</evidence>
<keyword evidence="2" id="KW-0812">Transmembrane</keyword>
<feature type="compositionally biased region" description="Basic and acidic residues" evidence="1">
    <location>
        <begin position="376"/>
        <end position="389"/>
    </location>
</feature>
<proteinExistence type="predicted"/>
<evidence type="ECO:0000313" key="3">
    <source>
        <dbReference type="EMBL" id="MEN7538082.1"/>
    </source>
</evidence>
<organism evidence="3 4">
    <name type="scientific">Aurantiacibacter flavus</name>
    <dbReference type="NCBI Taxonomy" id="3145232"/>
    <lineage>
        <taxon>Bacteria</taxon>
        <taxon>Pseudomonadati</taxon>
        <taxon>Pseudomonadota</taxon>
        <taxon>Alphaproteobacteria</taxon>
        <taxon>Sphingomonadales</taxon>
        <taxon>Erythrobacteraceae</taxon>
        <taxon>Aurantiacibacter</taxon>
    </lineage>
</organism>